<dbReference type="AlphaFoldDB" id="A0AA88UZQ7"/>
<protein>
    <submittedName>
        <fullName evidence="3">Uncharacterized protein</fullName>
    </submittedName>
</protein>
<evidence type="ECO:0000313" key="3">
    <source>
        <dbReference type="EMBL" id="KAK2998882.1"/>
    </source>
</evidence>
<accession>A0AA88UZQ7</accession>
<sequence length="192" mass="20728">MELVLATTAFNKLVCLLVFVPLVLDDFSGFGSVAQLLPEEEVQVLETISSSLQNKYWSNISRGSCGGGLNQIFTTKIFSNVTCDCSFNSSSVCHVTNIQLKGLNLTGVLPAEFANLSYLREIDLTRNYINGSIPTTFGQVRLTILSLLGNRISGSIPKEIGDIATLEVLTLEDNLLGGPLPQNLGSLSNLTR</sequence>
<keyword evidence="4" id="KW-1185">Reference proteome</keyword>
<comment type="caution">
    <text evidence="3">The sequence shown here is derived from an EMBL/GenBank/DDBJ whole genome shotgun (WGS) entry which is preliminary data.</text>
</comment>
<keyword evidence="2" id="KW-0732">Signal</keyword>
<proteinExistence type="predicted"/>
<name>A0AA88UZQ7_9ASTE</name>
<evidence type="ECO:0000313" key="4">
    <source>
        <dbReference type="Proteomes" id="UP001188597"/>
    </source>
</evidence>
<gene>
    <name evidence="3" type="ORF">RJ639_024547</name>
</gene>
<dbReference type="GO" id="GO:0016020">
    <property type="term" value="C:membrane"/>
    <property type="evidence" value="ECO:0007669"/>
    <property type="project" value="UniProtKB-SubCell"/>
</dbReference>
<dbReference type="InterPro" id="IPR001611">
    <property type="entry name" value="Leu-rich_rpt"/>
</dbReference>
<comment type="subcellular location">
    <subcellularLocation>
        <location evidence="1">Membrane</location>
        <topology evidence="1">Single-pass type I membrane protein</topology>
    </subcellularLocation>
</comment>
<organism evidence="3 4">
    <name type="scientific">Escallonia herrerae</name>
    <dbReference type="NCBI Taxonomy" id="1293975"/>
    <lineage>
        <taxon>Eukaryota</taxon>
        <taxon>Viridiplantae</taxon>
        <taxon>Streptophyta</taxon>
        <taxon>Embryophyta</taxon>
        <taxon>Tracheophyta</taxon>
        <taxon>Spermatophyta</taxon>
        <taxon>Magnoliopsida</taxon>
        <taxon>eudicotyledons</taxon>
        <taxon>Gunneridae</taxon>
        <taxon>Pentapetalae</taxon>
        <taxon>asterids</taxon>
        <taxon>campanulids</taxon>
        <taxon>Escalloniales</taxon>
        <taxon>Escalloniaceae</taxon>
        <taxon>Escallonia</taxon>
    </lineage>
</organism>
<feature type="signal peptide" evidence="2">
    <location>
        <begin position="1"/>
        <end position="25"/>
    </location>
</feature>
<dbReference type="FunFam" id="3.80.10.10:FF:000838">
    <property type="entry name" value="Probable LRR receptor-like serine/threonine-protein kinase At1g53440"/>
    <property type="match status" value="1"/>
</dbReference>
<feature type="chain" id="PRO_5041673185" evidence="2">
    <location>
        <begin position="26"/>
        <end position="192"/>
    </location>
</feature>
<dbReference type="PANTHER" id="PTHR48006">
    <property type="entry name" value="LEUCINE-RICH REPEAT-CONTAINING PROTEIN DDB_G0281931-RELATED"/>
    <property type="match status" value="1"/>
</dbReference>
<dbReference type="PANTHER" id="PTHR48006:SF60">
    <property type="entry name" value="PROTEIN KINASE DOMAIN-CONTAINING PROTEIN"/>
    <property type="match status" value="1"/>
</dbReference>
<dbReference type="Proteomes" id="UP001188597">
    <property type="component" value="Unassembled WGS sequence"/>
</dbReference>
<dbReference type="Pfam" id="PF00560">
    <property type="entry name" value="LRR_1"/>
    <property type="match status" value="3"/>
</dbReference>
<feature type="non-terminal residue" evidence="3">
    <location>
        <position position="192"/>
    </location>
</feature>
<reference evidence="3" key="1">
    <citation type="submission" date="2022-12" db="EMBL/GenBank/DDBJ databases">
        <title>Draft genome assemblies for two species of Escallonia (Escalloniales).</title>
        <authorList>
            <person name="Chanderbali A."/>
            <person name="Dervinis C."/>
            <person name="Anghel I."/>
            <person name="Soltis D."/>
            <person name="Soltis P."/>
            <person name="Zapata F."/>
        </authorList>
    </citation>
    <scope>NUCLEOTIDE SEQUENCE</scope>
    <source>
        <strain evidence="3">UCBG64.0493</strain>
        <tissue evidence="3">Leaf</tissue>
    </source>
</reference>
<evidence type="ECO:0000256" key="1">
    <source>
        <dbReference type="ARBA" id="ARBA00004479"/>
    </source>
</evidence>
<evidence type="ECO:0000256" key="2">
    <source>
        <dbReference type="SAM" id="SignalP"/>
    </source>
</evidence>
<dbReference type="SUPFAM" id="SSF52058">
    <property type="entry name" value="L domain-like"/>
    <property type="match status" value="1"/>
</dbReference>
<dbReference type="Gene3D" id="3.80.10.10">
    <property type="entry name" value="Ribonuclease Inhibitor"/>
    <property type="match status" value="1"/>
</dbReference>
<dbReference type="InterPro" id="IPR032675">
    <property type="entry name" value="LRR_dom_sf"/>
</dbReference>
<dbReference type="EMBL" id="JAVXUP010003463">
    <property type="protein sequence ID" value="KAK2998882.1"/>
    <property type="molecule type" value="Genomic_DNA"/>
</dbReference>
<dbReference type="InterPro" id="IPR051824">
    <property type="entry name" value="LRR_Rcpt-Like_S/T_Kinase"/>
</dbReference>